<reference evidence="3 4" key="1">
    <citation type="submission" date="2018-03" db="EMBL/GenBank/DDBJ databases">
        <title>Genomic Encyclopedia of Archaeal and Bacterial Type Strains, Phase II (KMG-II): from individual species to whole genera.</title>
        <authorList>
            <person name="Goeker M."/>
        </authorList>
    </citation>
    <scope>NUCLEOTIDE SEQUENCE [LARGE SCALE GENOMIC DNA]</scope>
    <source>
        <strain evidence="3 4">DSM 29057</strain>
    </source>
</reference>
<evidence type="ECO:0000313" key="3">
    <source>
        <dbReference type="EMBL" id="PSL25189.1"/>
    </source>
</evidence>
<dbReference type="InterPro" id="IPR036412">
    <property type="entry name" value="HAD-like_sf"/>
</dbReference>
<dbReference type="Proteomes" id="UP000241964">
    <property type="component" value="Unassembled WGS sequence"/>
</dbReference>
<comment type="similarity">
    <text evidence="1">Belongs to the 5'(3')-deoxyribonucleotidase family.</text>
</comment>
<sequence>MKKSIAVDMDNVIVDIEANWINHYAEAFGVTVTKEAMHGIPEDQAFPDPVAARSLLYKPGFFRYAPLIPGAQEAIIKLQENYEVYIVSAAMEFPNSLPEKYDWLAEHFPSITWRNIIFCGDKSVINTDYLIDDHFKNLDFHKGKPILFTAGHNRGVDRHTRVNSWEEVLELLEQLEEPQQVIE</sequence>
<organism evidence="3 4">
    <name type="scientific">Dyadobacter jiangsuensis</name>
    <dbReference type="NCBI Taxonomy" id="1591085"/>
    <lineage>
        <taxon>Bacteria</taxon>
        <taxon>Pseudomonadati</taxon>
        <taxon>Bacteroidota</taxon>
        <taxon>Cytophagia</taxon>
        <taxon>Cytophagales</taxon>
        <taxon>Spirosomataceae</taxon>
        <taxon>Dyadobacter</taxon>
    </lineage>
</organism>
<name>A0A2P8FTY8_9BACT</name>
<evidence type="ECO:0000313" key="4">
    <source>
        <dbReference type="Proteomes" id="UP000241964"/>
    </source>
</evidence>
<comment type="caution">
    <text evidence="3">The sequence shown here is derived from an EMBL/GenBank/DDBJ whole genome shotgun (WGS) entry which is preliminary data.</text>
</comment>
<dbReference type="Gene3D" id="3.40.50.1000">
    <property type="entry name" value="HAD superfamily/HAD-like"/>
    <property type="match status" value="1"/>
</dbReference>
<dbReference type="GO" id="GO:0008253">
    <property type="term" value="F:5'-nucleotidase activity"/>
    <property type="evidence" value="ECO:0007669"/>
    <property type="project" value="InterPro"/>
</dbReference>
<dbReference type="InterPro" id="IPR010708">
    <property type="entry name" value="5'(3')-deoxyribonucleotidase"/>
</dbReference>
<accession>A0A2P8FTY8</accession>
<dbReference type="OrthoDB" id="278110at2"/>
<dbReference type="GO" id="GO:0009223">
    <property type="term" value="P:pyrimidine deoxyribonucleotide catabolic process"/>
    <property type="evidence" value="ECO:0007669"/>
    <property type="project" value="TreeGrafter"/>
</dbReference>
<feature type="active site" description="Nucleophile" evidence="2">
    <location>
        <position position="8"/>
    </location>
</feature>
<dbReference type="SFLD" id="SFLDG01146">
    <property type="entry name" value="C1.2.2"/>
    <property type="match status" value="1"/>
</dbReference>
<dbReference type="RefSeq" id="WP_106597797.1">
    <property type="nucleotide sequence ID" value="NZ_PYAS01000012.1"/>
</dbReference>
<evidence type="ECO:0000256" key="1">
    <source>
        <dbReference type="ARBA" id="ARBA00009589"/>
    </source>
</evidence>
<evidence type="ECO:0000256" key="2">
    <source>
        <dbReference type="PIRSR" id="PIRSR610708-1"/>
    </source>
</evidence>
<feature type="active site" description="Proton donor" evidence="2">
    <location>
        <position position="10"/>
    </location>
</feature>
<dbReference type="Pfam" id="PF06941">
    <property type="entry name" value="NT5C"/>
    <property type="match status" value="1"/>
</dbReference>
<dbReference type="SUPFAM" id="SSF56784">
    <property type="entry name" value="HAD-like"/>
    <property type="match status" value="1"/>
</dbReference>
<dbReference type="SFLD" id="SFLDS00003">
    <property type="entry name" value="Haloacid_Dehalogenase"/>
    <property type="match status" value="1"/>
</dbReference>
<proteinExistence type="inferred from homology"/>
<dbReference type="Gene3D" id="1.10.40.40">
    <property type="entry name" value="Deoxyribonucleotidase, domain 2"/>
    <property type="match status" value="1"/>
</dbReference>
<dbReference type="SFLD" id="SFLDG01126">
    <property type="entry name" value="C1.2:_Nucleotidase_Like"/>
    <property type="match status" value="1"/>
</dbReference>
<dbReference type="PANTHER" id="PTHR16504:SF4">
    <property type="entry name" value="5'(3')-DEOXYRIBONUCLEOTIDASE"/>
    <property type="match status" value="1"/>
</dbReference>
<keyword evidence="4" id="KW-1185">Reference proteome</keyword>
<dbReference type="AlphaFoldDB" id="A0A2P8FTY8"/>
<dbReference type="EMBL" id="PYAS01000012">
    <property type="protein sequence ID" value="PSL25189.1"/>
    <property type="molecule type" value="Genomic_DNA"/>
</dbReference>
<dbReference type="PANTHER" id="PTHR16504">
    <property type="entry name" value="5'(3')-DEOXYRIBONUCLEOTIDASE"/>
    <property type="match status" value="1"/>
</dbReference>
<protein>
    <submittedName>
        <fullName evidence="3">5'(3')-deoxyribonucleotidase</fullName>
    </submittedName>
</protein>
<dbReference type="InterPro" id="IPR023214">
    <property type="entry name" value="HAD_sf"/>
</dbReference>
<gene>
    <name evidence="3" type="ORF">CLV60_112108</name>
</gene>